<dbReference type="InterPro" id="IPR044505">
    <property type="entry name" value="GlgX_Isoamylase_N_E_set"/>
</dbReference>
<dbReference type="Proteomes" id="UP001472866">
    <property type="component" value="Chromosome 01"/>
</dbReference>
<dbReference type="FunFam" id="3.20.20.80:FF:000054">
    <property type="entry name" value="Glycogen debranching enzyme"/>
    <property type="match status" value="1"/>
</dbReference>
<dbReference type="AlphaFoldDB" id="A0AAX4NZD5"/>
<evidence type="ECO:0000256" key="2">
    <source>
        <dbReference type="ARBA" id="ARBA00008061"/>
    </source>
</evidence>
<evidence type="ECO:0000256" key="4">
    <source>
        <dbReference type="ARBA" id="ARBA00022640"/>
    </source>
</evidence>
<dbReference type="EMBL" id="CP151501">
    <property type="protein sequence ID" value="WZN59076.1"/>
    <property type="molecule type" value="Genomic_DNA"/>
</dbReference>
<evidence type="ECO:0000256" key="6">
    <source>
        <dbReference type="ARBA" id="ARBA00022946"/>
    </source>
</evidence>
<keyword evidence="5" id="KW-0378">Hydrolase</keyword>
<feature type="region of interest" description="Disordered" evidence="9">
    <location>
        <begin position="33"/>
        <end position="89"/>
    </location>
</feature>
<comment type="similarity">
    <text evidence="2">Belongs to the glycosyl hydrolase 13 family.</text>
</comment>
<keyword evidence="4" id="KW-0934">Plastid</keyword>
<dbReference type="SUPFAM" id="SSF51445">
    <property type="entry name" value="(Trans)glycosidases"/>
    <property type="match status" value="1"/>
</dbReference>
<dbReference type="Gene3D" id="2.60.40.1180">
    <property type="entry name" value="Golgi alpha-mannosidase II"/>
    <property type="match status" value="1"/>
</dbReference>
<dbReference type="Pfam" id="PF21156">
    <property type="entry name" value="ISOA1-3_C"/>
    <property type="match status" value="1"/>
</dbReference>
<evidence type="ECO:0000256" key="3">
    <source>
        <dbReference type="ARBA" id="ARBA00022528"/>
    </source>
</evidence>
<dbReference type="GO" id="GO:0009507">
    <property type="term" value="C:chloroplast"/>
    <property type="evidence" value="ECO:0007669"/>
    <property type="project" value="UniProtKB-SubCell"/>
</dbReference>
<dbReference type="GO" id="GO:0005975">
    <property type="term" value="P:carbohydrate metabolic process"/>
    <property type="evidence" value="ECO:0007669"/>
    <property type="project" value="InterPro"/>
</dbReference>
<feature type="domain" description="Glycosyl hydrolase family 13 catalytic" evidence="10">
    <location>
        <begin position="251"/>
        <end position="647"/>
    </location>
</feature>
<dbReference type="SUPFAM" id="SSF81296">
    <property type="entry name" value="E set domains"/>
    <property type="match status" value="1"/>
</dbReference>
<dbReference type="Gene3D" id="2.60.40.10">
    <property type="entry name" value="Immunoglobulins"/>
    <property type="match status" value="1"/>
</dbReference>
<proteinExistence type="inferred from homology"/>
<dbReference type="Pfam" id="PF00128">
    <property type="entry name" value="Alpha-amylase"/>
    <property type="match status" value="1"/>
</dbReference>
<evidence type="ECO:0000259" key="10">
    <source>
        <dbReference type="SMART" id="SM00642"/>
    </source>
</evidence>
<comment type="catalytic activity">
    <reaction evidence="7">
        <text>Hydrolysis of (1-&gt;6)-alpha-D-glucosidic branch linkages in glycogen, amylopectin and their beta-limit dextrins.</text>
        <dbReference type="EC" id="3.2.1.68"/>
    </reaction>
</comment>
<organism evidence="11 12">
    <name type="scientific">Chloropicon roscoffensis</name>
    <dbReference type="NCBI Taxonomy" id="1461544"/>
    <lineage>
        <taxon>Eukaryota</taxon>
        <taxon>Viridiplantae</taxon>
        <taxon>Chlorophyta</taxon>
        <taxon>Chloropicophyceae</taxon>
        <taxon>Chloropicales</taxon>
        <taxon>Chloropicaceae</taxon>
        <taxon>Chloropicon</taxon>
    </lineage>
</organism>
<dbReference type="GO" id="GO:0019156">
    <property type="term" value="F:isoamylase activity"/>
    <property type="evidence" value="ECO:0007669"/>
    <property type="project" value="UniProtKB-EC"/>
</dbReference>
<evidence type="ECO:0000313" key="11">
    <source>
        <dbReference type="EMBL" id="WZN59076.1"/>
    </source>
</evidence>
<evidence type="ECO:0000256" key="1">
    <source>
        <dbReference type="ARBA" id="ARBA00004229"/>
    </source>
</evidence>
<gene>
    <name evidence="11" type="ORF">HKI87_01g06010</name>
</gene>
<comment type="subcellular location">
    <subcellularLocation>
        <location evidence="1">Plastid</location>
        <location evidence="1">Chloroplast</location>
    </subcellularLocation>
</comment>
<keyword evidence="3" id="KW-0150">Chloroplast</keyword>
<dbReference type="InterPro" id="IPR014756">
    <property type="entry name" value="Ig_E-set"/>
</dbReference>
<dbReference type="InterPro" id="IPR004193">
    <property type="entry name" value="Glyco_hydro_13_N"/>
</dbReference>
<dbReference type="InterPro" id="IPR013783">
    <property type="entry name" value="Ig-like_fold"/>
</dbReference>
<dbReference type="SMART" id="SM00642">
    <property type="entry name" value="Aamy"/>
    <property type="match status" value="1"/>
</dbReference>
<name>A0AAX4NZD5_9CHLO</name>
<evidence type="ECO:0000256" key="8">
    <source>
        <dbReference type="ARBA" id="ARBA00066531"/>
    </source>
</evidence>
<reference evidence="11 12" key="1">
    <citation type="submission" date="2024-03" db="EMBL/GenBank/DDBJ databases">
        <title>Complete genome sequence of the green alga Chloropicon roscoffensis RCC1871.</title>
        <authorList>
            <person name="Lemieux C."/>
            <person name="Pombert J.-F."/>
            <person name="Otis C."/>
            <person name="Turmel M."/>
        </authorList>
    </citation>
    <scope>NUCLEOTIDE SEQUENCE [LARGE SCALE GENOMIC DNA]</scope>
    <source>
        <strain evidence="11 12">RCC1871</strain>
    </source>
</reference>
<evidence type="ECO:0000256" key="9">
    <source>
        <dbReference type="SAM" id="MobiDB-lite"/>
    </source>
</evidence>
<dbReference type="EC" id="3.2.1.68" evidence="8"/>
<sequence>MRPAPKSDASTLGRSRSVVARLPARTASLTRSKFTGLGARPGAWPTFPRNRRSKAARKVSANESMDTGGRVEGTSGADLWASEGEPHPLGPSPVTRTADGATSAVNFAVVSENASSMSLCIATVAEDGASAPEILHEFPMRRTKNTFHVCVHDIQGAGPSGLVYGVRVEGEGGWETANRWDSARVLLDPYAPLVYGRRQFGIRDAQEGFQQRAGSMFWGAFEFDDPSLCSFDWGKDYAKPQTRWEDTVIYEMSVRLFTSDESSFLPEGTRGTFEGLRQKIPHLKSLGVTCVELLPIFEYDELEFRRFPNPRDHMTNVWGYSHISFFAPMSRFAKDGEGPARAALEFKELVRDLHAHGIEVVLDVVYNHTAEGGDTKPYLLSFRGIDSSMYYMQDPDAYEQMLNYSGCGNTVNANHPVVTNLILDSLRHWVEEYHVDGFRFDLASALCRNPRGTPLRNPPLIGAIAKDPILSKVKLISEPWDCGGLYQVGSFPNWDVWAEWNGKYRDDVRRFIKGDPGMKSAFATRLAGSADLYNYNRRKPYHSVNFVIAHDGFTLNDLVSYDAKHNEDNGEESRDGSNDNFSWNCGVEGPTSLEAIQQLRVRQRKNFHLALMVSQGTPMVLMGDEYGRTTAGNNNTYGLDRRMNYFRWDQLEGDVEAKDYHRFYAGVIHYRRGSPLLGRSEFLGSRDITWHESDWENDESCFLSFTLHGEAIGTRSIYVAFNAHDYWVENSLPRPRDGKRWHRVVDTNLPSPRDFDAEGARGIDGAVYRVAPYSALLLEEK</sequence>
<dbReference type="Gene3D" id="3.20.20.80">
    <property type="entry name" value="Glycosidases"/>
    <property type="match status" value="1"/>
</dbReference>
<evidence type="ECO:0000313" key="12">
    <source>
        <dbReference type="Proteomes" id="UP001472866"/>
    </source>
</evidence>
<evidence type="ECO:0000256" key="5">
    <source>
        <dbReference type="ARBA" id="ARBA00022801"/>
    </source>
</evidence>
<accession>A0AAX4NZD5</accession>
<dbReference type="InterPro" id="IPR013780">
    <property type="entry name" value="Glyco_hydro_b"/>
</dbReference>
<dbReference type="CDD" id="cd11326">
    <property type="entry name" value="AmyAc_Glg_debranch"/>
    <property type="match status" value="1"/>
</dbReference>
<protein>
    <recommendedName>
        <fullName evidence="8">isoamylase</fullName>
        <ecNumber evidence="8">3.2.1.68</ecNumber>
    </recommendedName>
</protein>
<dbReference type="Pfam" id="PF02922">
    <property type="entry name" value="CBM_48"/>
    <property type="match status" value="1"/>
</dbReference>
<dbReference type="InterPro" id="IPR006047">
    <property type="entry name" value="GH13_cat_dom"/>
</dbReference>
<dbReference type="InterPro" id="IPR048650">
    <property type="entry name" value="ISOA1-3-like_C"/>
</dbReference>
<dbReference type="PANTHER" id="PTHR43002">
    <property type="entry name" value="GLYCOGEN DEBRANCHING ENZYME"/>
    <property type="match status" value="1"/>
</dbReference>
<dbReference type="SUPFAM" id="SSF51011">
    <property type="entry name" value="Glycosyl hydrolase domain"/>
    <property type="match status" value="1"/>
</dbReference>
<dbReference type="InterPro" id="IPR017853">
    <property type="entry name" value="GH"/>
</dbReference>
<keyword evidence="6" id="KW-0809">Transit peptide</keyword>
<evidence type="ECO:0000256" key="7">
    <source>
        <dbReference type="ARBA" id="ARBA00051664"/>
    </source>
</evidence>
<keyword evidence="12" id="KW-1185">Reference proteome</keyword>
<dbReference type="CDD" id="cd02856">
    <property type="entry name" value="E_set_GDE_Isoamylase_N"/>
    <property type="match status" value="1"/>
</dbReference>